<keyword evidence="2" id="KW-0560">Oxidoreductase</keyword>
<comment type="similarity">
    <text evidence="1">Belongs to the cytochrome P450 family.</text>
</comment>
<evidence type="ECO:0000313" key="3">
    <source>
        <dbReference type="EMBL" id="CAD7260922.1"/>
    </source>
</evidence>
<sequence length="184" mass="20022">MNLEPLGSNPDALTTTARGQIMTTVMCLRYLRGRALLLEHLPYIETLSISRIRRNLIRTAFLLKTLRVDTLTGTFLYAGSRNCIGQRFAMLDMKSTVSKELRTFKLLPGSSTNTMEELTTEVERGSTGRRHLRGVAGWEGAVVSPGVCVCVEGVSKLRGGGGGARGVVSLIFSVSEGWAATRVM</sequence>
<dbReference type="GO" id="GO:0016705">
    <property type="term" value="F:oxidoreductase activity, acting on paired donors, with incorporation or reduction of molecular oxygen"/>
    <property type="evidence" value="ECO:0007669"/>
    <property type="project" value="InterPro"/>
</dbReference>
<dbReference type="InterPro" id="IPR001128">
    <property type="entry name" value="Cyt_P450"/>
</dbReference>
<evidence type="ECO:0000256" key="2">
    <source>
        <dbReference type="ARBA" id="ARBA00023033"/>
    </source>
</evidence>
<evidence type="ECO:0008006" key="4">
    <source>
        <dbReference type="Google" id="ProtNLM"/>
    </source>
</evidence>
<name>A0A7R9AUM7_TIMSH</name>
<evidence type="ECO:0000256" key="1">
    <source>
        <dbReference type="ARBA" id="ARBA00010617"/>
    </source>
</evidence>
<dbReference type="SUPFAM" id="SSF48264">
    <property type="entry name" value="Cytochrome P450"/>
    <property type="match status" value="1"/>
</dbReference>
<gene>
    <name evidence="3" type="ORF">TSIB3V08_LOCUS5079</name>
</gene>
<dbReference type="Gene3D" id="1.10.630.10">
    <property type="entry name" value="Cytochrome P450"/>
    <property type="match status" value="1"/>
</dbReference>
<dbReference type="InterPro" id="IPR036396">
    <property type="entry name" value="Cyt_P450_sf"/>
</dbReference>
<protein>
    <recommendedName>
        <fullName evidence="4">Cytochrome P450</fullName>
    </recommendedName>
</protein>
<organism evidence="3">
    <name type="scientific">Timema shepardi</name>
    <name type="common">Walking stick</name>
    <dbReference type="NCBI Taxonomy" id="629360"/>
    <lineage>
        <taxon>Eukaryota</taxon>
        <taxon>Metazoa</taxon>
        <taxon>Ecdysozoa</taxon>
        <taxon>Arthropoda</taxon>
        <taxon>Hexapoda</taxon>
        <taxon>Insecta</taxon>
        <taxon>Pterygota</taxon>
        <taxon>Neoptera</taxon>
        <taxon>Polyneoptera</taxon>
        <taxon>Phasmatodea</taxon>
        <taxon>Timematodea</taxon>
        <taxon>Timematoidea</taxon>
        <taxon>Timematidae</taxon>
        <taxon>Timema</taxon>
    </lineage>
</organism>
<dbReference type="GO" id="GO:0005506">
    <property type="term" value="F:iron ion binding"/>
    <property type="evidence" value="ECO:0007669"/>
    <property type="project" value="InterPro"/>
</dbReference>
<dbReference type="AlphaFoldDB" id="A0A7R9AUM7"/>
<dbReference type="Pfam" id="PF00067">
    <property type="entry name" value="p450"/>
    <property type="match status" value="1"/>
</dbReference>
<proteinExistence type="inferred from homology"/>
<keyword evidence="2" id="KW-0503">Monooxygenase</keyword>
<reference evidence="3" key="1">
    <citation type="submission" date="2020-11" db="EMBL/GenBank/DDBJ databases">
        <authorList>
            <person name="Tran Van P."/>
        </authorList>
    </citation>
    <scope>NUCLEOTIDE SEQUENCE</scope>
</reference>
<dbReference type="GO" id="GO:0004497">
    <property type="term" value="F:monooxygenase activity"/>
    <property type="evidence" value="ECO:0007669"/>
    <property type="project" value="UniProtKB-KW"/>
</dbReference>
<dbReference type="EMBL" id="OC001914">
    <property type="protein sequence ID" value="CAD7260922.1"/>
    <property type="molecule type" value="Genomic_DNA"/>
</dbReference>
<accession>A0A7R9AUM7</accession>
<dbReference type="GO" id="GO:0020037">
    <property type="term" value="F:heme binding"/>
    <property type="evidence" value="ECO:0007669"/>
    <property type="project" value="InterPro"/>
</dbReference>